<dbReference type="Gene3D" id="3.40.50.720">
    <property type="entry name" value="NAD(P)-binding Rossmann-like Domain"/>
    <property type="match status" value="1"/>
</dbReference>
<evidence type="ECO:0000313" key="5">
    <source>
        <dbReference type="EMBL" id="MFC0409587.1"/>
    </source>
</evidence>
<comment type="caution">
    <text evidence="5">The sequence shown here is derived from an EMBL/GenBank/DDBJ whole genome shotgun (WGS) entry which is preliminary data.</text>
</comment>
<dbReference type="Pfam" id="PF01232">
    <property type="entry name" value="Mannitol_dh"/>
    <property type="match status" value="1"/>
</dbReference>
<protein>
    <submittedName>
        <fullName evidence="5">Mannitol dehydrogenase family protein</fullName>
    </submittedName>
</protein>
<dbReference type="Proteomes" id="UP001589865">
    <property type="component" value="Unassembled WGS sequence"/>
</dbReference>
<evidence type="ECO:0000259" key="4">
    <source>
        <dbReference type="Pfam" id="PF08125"/>
    </source>
</evidence>
<dbReference type="InterPro" id="IPR008927">
    <property type="entry name" value="6-PGluconate_DH-like_C_sf"/>
</dbReference>
<organism evidence="5 6">
    <name type="scientific">Roseomonas elaeocarpi</name>
    <dbReference type="NCBI Taxonomy" id="907779"/>
    <lineage>
        <taxon>Bacteria</taxon>
        <taxon>Pseudomonadati</taxon>
        <taxon>Pseudomonadota</taxon>
        <taxon>Alphaproteobacteria</taxon>
        <taxon>Acetobacterales</taxon>
        <taxon>Roseomonadaceae</taxon>
        <taxon>Roseomonas</taxon>
    </lineage>
</organism>
<name>A0ABV6JV45_9PROT</name>
<dbReference type="InterPro" id="IPR013131">
    <property type="entry name" value="Mannitol_DH_N"/>
</dbReference>
<dbReference type="Pfam" id="PF08125">
    <property type="entry name" value="Mannitol_dh_C"/>
    <property type="match status" value="1"/>
</dbReference>
<evidence type="ECO:0000256" key="2">
    <source>
        <dbReference type="ARBA" id="ARBA00023027"/>
    </source>
</evidence>
<dbReference type="SUPFAM" id="SSF51735">
    <property type="entry name" value="NAD(P)-binding Rossmann-fold domains"/>
    <property type="match status" value="1"/>
</dbReference>
<dbReference type="PANTHER" id="PTHR30524">
    <property type="entry name" value="MANNITOL-1-PHOSPHATE 5-DEHYDROGENASE"/>
    <property type="match status" value="1"/>
</dbReference>
<keyword evidence="1" id="KW-0560">Oxidoreductase</keyword>
<dbReference type="Gene3D" id="1.10.1040.10">
    <property type="entry name" value="N-(1-d-carboxylethyl)-l-norvaline Dehydrogenase, domain 2"/>
    <property type="match status" value="1"/>
</dbReference>
<evidence type="ECO:0000313" key="6">
    <source>
        <dbReference type="Proteomes" id="UP001589865"/>
    </source>
</evidence>
<dbReference type="PANTHER" id="PTHR30524:SF0">
    <property type="entry name" value="ALTRONATE OXIDOREDUCTASE-RELATED"/>
    <property type="match status" value="1"/>
</dbReference>
<dbReference type="InterPro" id="IPR036291">
    <property type="entry name" value="NAD(P)-bd_dom_sf"/>
</dbReference>
<evidence type="ECO:0000259" key="3">
    <source>
        <dbReference type="Pfam" id="PF01232"/>
    </source>
</evidence>
<gene>
    <name evidence="5" type="ORF">ACFFGY_15145</name>
</gene>
<sequence>MSGQIIQFGTSRFLQAHVAFFAHEARESGQHVGPITVVQTSGSAERAGRVDAFGTPYTVILRGSENGQAVERRTTVRSIAGGLAASRDWAALVALFAGDAEFVVSNTGDRGYEVAAEDRSAALLEGGVPRSFPGKLTALLWERWRRGGRPLTILPCELIPRNAAVLHGLVRELADAAGAPDGFRDWLDTLVIWADTLVDRIVSEPLDPIGAVAEPYALWAIEARPGLVLPFTHPAVVVTEALEPFERLKLHILNLGHTVLADLWLRDRRPEGETVRAILNDDAVREELLRLYRDEVLPGFARHGMGEDAERYVATTMDRFRNPFLDHRLADIAGNHAAKVERRLGAFRDWVATAPGAPLPMPGIEAVIARQTAPELVGGAA</sequence>
<feature type="domain" description="Mannitol dehydrogenase N-terminal" evidence="3">
    <location>
        <begin position="4"/>
        <end position="223"/>
    </location>
</feature>
<proteinExistence type="predicted"/>
<dbReference type="SUPFAM" id="SSF48179">
    <property type="entry name" value="6-phosphogluconate dehydrogenase C-terminal domain-like"/>
    <property type="match status" value="1"/>
</dbReference>
<keyword evidence="6" id="KW-1185">Reference proteome</keyword>
<dbReference type="EMBL" id="JBHLUN010000010">
    <property type="protein sequence ID" value="MFC0409587.1"/>
    <property type="molecule type" value="Genomic_DNA"/>
</dbReference>
<accession>A0ABV6JV45</accession>
<keyword evidence="2" id="KW-0520">NAD</keyword>
<dbReference type="InterPro" id="IPR013118">
    <property type="entry name" value="Mannitol_DH_C"/>
</dbReference>
<reference evidence="5 6" key="1">
    <citation type="submission" date="2024-09" db="EMBL/GenBank/DDBJ databases">
        <authorList>
            <person name="Sun Q."/>
            <person name="Mori K."/>
        </authorList>
    </citation>
    <scope>NUCLEOTIDE SEQUENCE [LARGE SCALE GENOMIC DNA]</scope>
    <source>
        <strain evidence="5 6">TBRC 5777</strain>
    </source>
</reference>
<dbReference type="InterPro" id="IPR013328">
    <property type="entry name" value="6PGD_dom2"/>
</dbReference>
<evidence type="ECO:0000256" key="1">
    <source>
        <dbReference type="ARBA" id="ARBA00023002"/>
    </source>
</evidence>
<dbReference type="RefSeq" id="WP_377045337.1">
    <property type="nucleotide sequence ID" value="NZ_JBHLUN010000010.1"/>
</dbReference>
<feature type="domain" description="Mannitol dehydrogenase C-terminal" evidence="4">
    <location>
        <begin position="242"/>
        <end position="344"/>
    </location>
</feature>